<dbReference type="RefSeq" id="WP_273188973.1">
    <property type="nucleotide sequence ID" value="NZ_DYUZ01000008.1"/>
</dbReference>
<name>A0A921LUD1_9ACTN</name>
<keyword evidence="1" id="KW-0620">Polyamine biosynthesis</keyword>
<dbReference type="EMBL" id="DYUZ01000008">
    <property type="protein sequence ID" value="HJG36680.1"/>
    <property type="molecule type" value="Genomic_DNA"/>
</dbReference>
<evidence type="ECO:0000313" key="5">
    <source>
        <dbReference type="Proteomes" id="UP000753256"/>
    </source>
</evidence>
<feature type="transmembrane region" description="Helical" evidence="3">
    <location>
        <begin position="47"/>
        <end position="65"/>
    </location>
</feature>
<proteinExistence type="predicted"/>
<evidence type="ECO:0000256" key="3">
    <source>
        <dbReference type="SAM" id="Phobius"/>
    </source>
</evidence>
<dbReference type="GO" id="GO:0006596">
    <property type="term" value="P:polyamine biosynthetic process"/>
    <property type="evidence" value="ECO:0007669"/>
    <property type="project" value="UniProtKB-KW"/>
</dbReference>
<keyword evidence="3" id="KW-0472">Membrane</keyword>
<keyword evidence="3" id="KW-0812">Transmembrane</keyword>
<dbReference type="NCBIfam" id="NF037959">
    <property type="entry name" value="MFS_SpdSyn"/>
    <property type="match status" value="1"/>
</dbReference>
<keyword evidence="3" id="KW-1133">Transmembrane helix</keyword>
<evidence type="ECO:0000256" key="1">
    <source>
        <dbReference type="ARBA" id="ARBA00023115"/>
    </source>
</evidence>
<sequence>MANGGITPSPGGPGGGSFLEFIYTLATVGLVFVILIVVELWKYPWQVSAFFAGCIFLGYIIMRFWPHTVKTGQGRAFIYTLLIEGRLVRVFRLGGVYQSATNLGFHWAEPVFAYHRAFDAVFEADRVLTSMYGHGVHRVLALGGGGFAWPKHALLARPDLIMGVVELDPKVIETAEAWFYVERLKKLAKKRLHIIEGDGRAYLEERAELIAQTEHLLPEGDAAGEARAGEPCAEGTLEAGASAEGPRAVGAPAEGASTGIVKRAPHRGRSARPRRTRRFDAIVNDTFTGDEPVRALATVECARAVKDCLVPGGVYAMNVVSRDDGQDLTFLRDEVATLAEVFAHVHVLPVEETVWAGEDNYIVLATDAQTVFDGTIPYDEDFLGTPMHDEESA</sequence>
<protein>
    <submittedName>
        <fullName evidence="4">Fused MFS/spermidine synthase</fullName>
    </submittedName>
</protein>
<dbReference type="Gene3D" id="3.40.50.150">
    <property type="entry name" value="Vaccinia Virus protein VP39"/>
    <property type="match status" value="1"/>
</dbReference>
<dbReference type="SUPFAM" id="SSF53335">
    <property type="entry name" value="S-adenosyl-L-methionine-dependent methyltransferases"/>
    <property type="match status" value="1"/>
</dbReference>
<evidence type="ECO:0000256" key="2">
    <source>
        <dbReference type="SAM" id="MobiDB-lite"/>
    </source>
</evidence>
<reference evidence="4" key="2">
    <citation type="submission" date="2021-09" db="EMBL/GenBank/DDBJ databases">
        <authorList>
            <person name="Gilroy R."/>
        </authorList>
    </citation>
    <scope>NUCLEOTIDE SEQUENCE</scope>
    <source>
        <strain evidence="4">ChiHjej13B12-9602</strain>
    </source>
</reference>
<dbReference type="PANTHER" id="PTHR43317">
    <property type="entry name" value="THERMOSPERMINE SYNTHASE ACAULIS5"/>
    <property type="match status" value="1"/>
</dbReference>
<dbReference type="InterPro" id="IPR029063">
    <property type="entry name" value="SAM-dependent_MTases_sf"/>
</dbReference>
<feature type="compositionally biased region" description="Basic residues" evidence="2">
    <location>
        <begin position="263"/>
        <end position="273"/>
    </location>
</feature>
<evidence type="ECO:0000313" key="4">
    <source>
        <dbReference type="EMBL" id="HJG36680.1"/>
    </source>
</evidence>
<dbReference type="AlphaFoldDB" id="A0A921LUD1"/>
<feature type="transmembrane region" description="Helical" evidence="3">
    <location>
        <begin position="21"/>
        <end position="41"/>
    </location>
</feature>
<gene>
    <name evidence="4" type="ORF">K8V70_02285</name>
</gene>
<dbReference type="PANTHER" id="PTHR43317:SF1">
    <property type="entry name" value="THERMOSPERMINE SYNTHASE ACAULIS5"/>
    <property type="match status" value="1"/>
</dbReference>
<reference evidence="4" key="1">
    <citation type="journal article" date="2021" name="PeerJ">
        <title>Extensive microbial diversity within the chicken gut microbiome revealed by metagenomics and culture.</title>
        <authorList>
            <person name="Gilroy R."/>
            <person name="Ravi A."/>
            <person name="Getino M."/>
            <person name="Pursley I."/>
            <person name="Horton D.L."/>
            <person name="Alikhan N.F."/>
            <person name="Baker D."/>
            <person name="Gharbi K."/>
            <person name="Hall N."/>
            <person name="Watson M."/>
            <person name="Adriaenssens E.M."/>
            <person name="Foster-Nyarko E."/>
            <person name="Jarju S."/>
            <person name="Secka A."/>
            <person name="Antonio M."/>
            <person name="Oren A."/>
            <person name="Chaudhuri R.R."/>
            <person name="La Ragione R."/>
            <person name="Hildebrand F."/>
            <person name="Pallen M.J."/>
        </authorList>
    </citation>
    <scope>NUCLEOTIDE SEQUENCE</scope>
    <source>
        <strain evidence="4">ChiHjej13B12-9602</strain>
    </source>
</reference>
<organism evidence="4 5">
    <name type="scientific">Enorma phocaeensis</name>
    <dbReference type="NCBI Taxonomy" id="1871019"/>
    <lineage>
        <taxon>Bacteria</taxon>
        <taxon>Bacillati</taxon>
        <taxon>Actinomycetota</taxon>
        <taxon>Coriobacteriia</taxon>
        <taxon>Coriobacteriales</taxon>
        <taxon>Coriobacteriaceae</taxon>
        <taxon>Enorma</taxon>
    </lineage>
</organism>
<feature type="region of interest" description="Disordered" evidence="2">
    <location>
        <begin position="240"/>
        <end position="273"/>
    </location>
</feature>
<accession>A0A921LUD1</accession>
<dbReference type="GO" id="GO:0010487">
    <property type="term" value="F:thermospermine synthase activity"/>
    <property type="evidence" value="ECO:0007669"/>
    <property type="project" value="TreeGrafter"/>
</dbReference>
<comment type="caution">
    <text evidence="4">The sequence shown here is derived from an EMBL/GenBank/DDBJ whole genome shotgun (WGS) entry which is preliminary data.</text>
</comment>
<dbReference type="Proteomes" id="UP000753256">
    <property type="component" value="Unassembled WGS sequence"/>
</dbReference>